<keyword evidence="6" id="KW-1185">Reference proteome</keyword>
<dbReference type="InterPro" id="IPR011146">
    <property type="entry name" value="HIT-like"/>
</dbReference>
<reference evidence="5 6" key="1">
    <citation type="journal article" date="2018" name="Syst. Appl. Microbiol.">
        <title>Ereboglobus luteus gen. nov. sp. nov. from cockroach guts, and new insights into the oxygen relationship of the genera Opitutus and Didymococcus (Verrucomicrobia: Opitutaceae).</title>
        <authorList>
            <person name="Tegtmeier D."/>
            <person name="Belitz A."/>
            <person name="Radek R."/>
            <person name="Heimerl T."/>
            <person name="Brune A."/>
        </authorList>
    </citation>
    <scope>NUCLEOTIDE SEQUENCE [LARGE SCALE GENOMIC DNA]</scope>
    <source>
        <strain evidence="5 6">Ho45</strain>
    </source>
</reference>
<sequence length="115" mass="12949">MSKTLFQRIIDREIPSKIEYEDDQCIVLHDIEPQAPVHLLIVPKRVIARAAESIPDSPDEQLLGHLITTAGVVAKKLGLERGFRLVINNGPDACETVPHFHMHMLARRQMAWPPG</sequence>
<dbReference type="SUPFAM" id="SSF54197">
    <property type="entry name" value="HIT-like"/>
    <property type="match status" value="1"/>
</dbReference>
<organism evidence="5 6">
    <name type="scientific">Ereboglobus luteus</name>
    <dbReference type="NCBI Taxonomy" id="1796921"/>
    <lineage>
        <taxon>Bacteria</taxon>
        <taxon>Pseudomonadati</taxon>
        <taxon>Verrucomicrobiota</taxon>
        <taxon>Opitutia</taxon>
        <taxon>Opitutales</taxon>
        <taxon>Opitutaceae</taxon>
        <taxon>Ereboglobus</taxon>
    </lineage>
</organism>
<dbReference type="InterPro" id="IPR001310">
    <property type="entry name" value="Histidine_triad_HIT"/>
</dbReference>
<dbReference type="RefSeq" id="WP_108824248.1">
    <property type="nucleotide sequence ID" value="NZ_CP023004.1"/>
</dbReference>
<evidence type="ECO:0000256" key="2">
    <source>
        <dbReference type="PIRSR" id="PIRSR601310-3"/>
    </source>
</evidence>
<evidence type="ECO:0000256" key="3">
    <source>
        <dbReference type="PROSITE-ProRule" id="PRU00464"/>
    </source>
</evidence>
<dbReference type="KEGG" id="elut:CKA38_03515"/>
<dbReference type="GO" id="GO:0003824">
    <property type="term" value="F:catalytic activity"/>
    <property type="evidence" value="ECO:0007669"/>
    <property type="project" value="InterPro"/>
</dbReference>
<dbReference type="CDD" id="cd01276">
    <property type="entry name" value="PKCI_related"/>
    <property type="match status" value="1"/>
</dbReference>
<name>A0A2U8E0T7_9BACT</name>
<dbReference type="PANTHER" id="PTHR23089">
    <property type="entry name" value="HISTIDINE TRIAD HIT PROTEIN"/>
    <property type="match status" value="1"/>
</dbReference>
<dbReference type="EMBL" id="CP023004">
    <property type="protein sequence ID" value="AWI08440.1"/>
    <property type="molecule type" value="Genomic_DNA"/>
</dbReference>
<dbReference type="AlphaFoldDB" id="A0A2U8E0T7"/>
<accession>A0A2U8E0T7</accession>
<evidence type="ECO:0000259" key="4">
    <source>
        <dbReference type="PROSITE" id="PS51084"/>
    </source>
</evidence>
<evidence type="ECO:0000313" key="6">
    <source>
        <dbReference type="Proteomes" id="UP000244896"/>
    </source>
</evidence>
<dbReference type="Pfam" id="PF01230">
    <property type="entry name" value="HIT"/>
    <property type="match status" value="1"/>
</dbReference>
<proteinExistence type="predicted"/>
<evidence type="ECO:0000313" key="5">
    <source>
        <dbReference type="EMBL" id="AWI08440.1"/>
    </source>
</evidence>
<feature type="active site" description="Tele-AMP-histidine intermediate" evidence="1">
    <location>
        <position position="101"/>
    </location>
</feature>
<feature type="domain" description="HIT" evidence="4">
    <location>
        <begin position="5"/>
        <end position="115"/>
    </location>
</feature>
<protein>
    <submittedName>
        <fullName evidence="5">Histidine triad nucleotide-binding protein</fullName>
    </submittedName>
</protein>
<feature type="short sequence motif" description="Histidine triad motif" evidence="2 3">
    <location>
        <begin position="99"/>
        <end position="103"/>
    </location>
</feature>
<dbReference type="PRINTS" id="PR00332">
    <property type="entry name" value="HISTRIAD"/>
</dbReference>
<dbReference type="InterPro" id="IPR036265">
    <property type="entry name" value="HIT-like_sf"/>
</dbReference>
<gene>
    <name evidence="5" type="ORF">CKA38_03515</name>
</gene>
<dbReference type="Gene3D" id="3.30.428.10">
    <property type="entry name" value="HIT-like"/>
    <property type="match status" value="1"/>
</dbReference>
<dbReference type="OrthoDB" id="9784774at2"/>
<evidence type="ECO:0000256" key="1">
    <source>
        <dbReference type="PIRSR" id="PIRSR601310-1"/>
    </source>
</evidence>
<dbReference type="PROSITE" id="PS51084">
    <property type="entry name" value="HIT_2"/>
    <property type="match status" value="1"/>
</dbReference>
<dbReference type="Proteomes" id="UP000244896">
    <property type="component" value="Chromosome"/>
</dbReference>